<dbReference type="EMBL" id="JBHSKM010000044">
    <property type="protein sequence ID" value="MFC5219690.1"/>
    <property type="molecule type" value="Genomic_DNA"/>
</dbReference>
<dbReference type="InterPro" id="IPR027417">
    <property type="entry name" value="P-loop_NTPase"/>
</dbReference>
<dbReference type="SMART" id="SM00028">
    <property type="entry name" value="TPR"/>
    <property type="match status" value="10"/>
</dbReference>
<feature type="region of interest" description="Disordered" evidence="1">
    <location>
        <begin position="1"/>
        <end position="27"/>
    </location>
</feature>
<feature type="region of interest" description="Disordered" evidence="1">
    <location>
        <begin position="874"/>
        <end position="894"/>
    </location>
</feature>
<feature type="compositionally biased region" description="Low complexity" evidence="1">
    <location>
        <begin position="9"/>
        <end position="22"/>
    </location>
</feature>
<dbReference type="SUPFAM" id="SSF52540">
    <property type="entry name" value="P-loop containing nucleoside triphosphate hydrolases"/>
    <property type="match status" value="1"/>
</dbReference>
<dbReference type="SUPFAM" id="SSF48452">
    <property type="entry name" value="TPR-like"/>
    <property type="match status" value="4"/>
</dbReference>
<dbReference type="Proteomes" id="UP001596263">
    <property type="component" value="Unassembled WGS sequence"/>
</dbReference>
<evidence type="ECO:0000313" key="2">
    <source>
        <dbReference type="EMBL" id="MFC5219690.1"/>
    </source>
</evidence>
<comment type="caution">
    <text evidence="2">The sequence shown here is derived from an EMBL/GenBank/DDBJ whole genome shotgun (WGS) entry which is preliminary data.</text>
</comment>
<name>A0ABW0CUS0_STRCD</name>
<dbReference type="PRINTS" id="PR00381">
    <property type="entry name" value="KINESINLIGHT"/>
</dbReference>
<proteinExistence type="predicted"/>
<evidence type="ECO:0000256" key="1">
    <source>
        <dbReference type="SAM" id="MobiDB-lite"/>
    </source>
</evidence>
<feature type="compositionally biased region" description="Basic and acidic residues" evidence="1">
    <location>
        <begin position="885"/>
        <end position="894"/>
    </location>
</feature>
<evidence type="ECO:0000313" key="3">
    <source>
        <dbReference type="Proteomes" id="UP001596263"/>
    </source>
</evidence>
<dbReference type="InterPro" id="IPR019734">
    <property type="entry name" value="TPR_rpt"/>
</dbReference>
<dbReference type="Gene3D" id="3.40.50.300">
    <property type="entry name" value="P-loop containing nucleotide triphosphate hydrolases"/>
    <property type="match status" value="1"/>
</dbReference>
<gene>
    <name evidence="2" type="ORF">ACFPQ9_38280</name>
</gene>
<dbReference type="PANTHER" id="PTHR46082">
    <property type="entry name" value="ATP/GTP-BINDING PROTEIN-RELATED"/>
    <property type="match status" value="1"/>
</dbReference>
<protein>
    <submittedName>
        <fullName evidence="2">Tetratricopeptide repeat protein</fullName>
    </submittedName>
</protein>
<dbReference type="Pfam" id="PF13424">
    <property type="entry name" value="TPR_12"/>
    <property type="match status" value="4"/>
</dbReference>
<dbReference type="InterPro" id="IPR011990">
    <property type="entry name" value="TPR-like_helical_dom_sf"/>
</dbReference>
<dbReference type="PANTHER" id="PTHR46082:SF6">
    <property type="entry name" value="AAA+ ATPASE DOMAIN-CONTAINING PROTEIN-RELATED"/>
    <property type="match status" value="1"/>
</dbReference>
<dbReference type="Gene3D" id="1.25.40.10">
    <property type="entry name" value="Tetratricopeptide repeat domain"/>
    <property type="match status" value="4"/>
</dbReference>
<keyword evidence="3" id="KW-1185">Reference proteome</keyword>
<reference evidence="3" key="1">
    <citation type="journal article" date="2019" name="Int. J. Syst. Evol. Microbiol.">
        <title>The Global Catalogue of Microorganisms (GCM) 10K type strain sequencing project: providing services to taxonomists for standard genome sequencing and annotation.</title>
        <authorList>
            <consortium name="The Broad Institute Genomics Platform"/>
            <consortium name="The Broad Institute Genome Sequencing Center for Infectious Disease"/>
            <person name="Wu L."/>
            <person name="Ma J."/>
        </authorList>
    </citation>
    <scope>NUCLEOTIDE SEQUENCE [LARGE SCALE GENOMIC DNA]</scope>
    <source>
        <strain evidence="3">KCTC 42586</strain>
    </source>
</reference>
<dbReference type="RefSeq" id="WP_380863675.1">
    <property type="nucleotide sequence ID" value="NZ_JBHSKM010000044.1"/>
</dbReference>
<dbReference type="InterPro" id="IPR053137">
    <property type="entry name" value="NLR-like"/>
</dbReference>
<sequence>MTDPQTPPASGGRSAAAGNSSGVIATGDRTRIEQRTLVLPPDALKAAIHDEEIARLSNLPAPDSRVFKGRDDALAVLRELPSAGTGIVAQSVRGMGGIGKSTLVLHHAHTYLAAGHGPVWWIEASSSAAVTAGLASLATALNPVHAALPLDEAAAWAVTWLQGRTGWLLIFDNAEEPADLRPYLGRLSTGQVLVTTRRDLPWQDLGTPVRLETLTPETALAVLQEITERHSDSDAAALAELTNELGHLPLALQQAGAYLAQTRTSASNYLAQLRADPAGVLAATAPGDPHQRTIAQLWSVTLSALNSADPHAVDLLRVLAYSAPEPLPRRVLANALHTHQAVDHALGVLAAYSMITLTDATVTVHRLVQAVLRITTPKPIAPPQPGAIRRLLRRSRPTPPPHPSESALKLLHEAMPSSSPDDVEGWPEWQRLLPHLQTVGRHQGGTRLVSQLATVLGQAGFYLLARGQADQALPLDKRALEITEAALGPDHPDTALRLSSLGRTLSDLGRYAEALPLEARALQIAEVALGPDHPTTASRLNNLASTFSDLGRHAEALPLAQRALEITEGALGPDHPDTALRLGNLGRTLSALGRDAEALLLEERALQISEAALGPDHPDTALRLSNLASTLSALGRHAEALPLAQRALQITEAALGPDHPDTAVRLGNLGRTLSALGSHAEALPLDERALQISEATLGPDHPDTALRLGNLASTLNALERHAEAFPLEERALQIAEAALGPDHPTTANRLGNLAFTLSALGRDAEALPLEERALQISEATLGPDHPDTALRLGNLGRTLSALGSHAEALSLEERALQISEATLGPDHPDTALRLGNLASTLNALERHAEALPLARRALQIAEAALGPDYAETTVRLNDPTPIRAPLEDTTRDEP</sequence>
<accession>A0ABW0CUS0</accession>
<dbReference type="Pfam" id="PF13374">
    <property type="entry name" value="TPR_10"/>
    <property type="match status" value="2"/>
</dbReference>
<organism evidence="2 3">
    <name type="scientific">Streptomyces coerulescens</name>
    <dbReference type="NCBI Taxonomy" id="29304"/>
    <lineage>
        <taxon>Bacteria</taxon>
        <taxon>Bacillati</taxon>
        <taxon>Actinomycetota</taxon>
        <taxon>Actinomycetes</taxon>
        <taxon>Kitasatosporales</taxon>
        <taxon>Streptomycetaceae</taxon>
        <taxon>Streptomyces</taxon>
    </lineage>
</organism>